<evidence type="ECO:0000256" key="3">
    <source>
        <dbReference type="SAM" id="SignalP"/>
    </source>
</evidence>
<evidence type="ECO:0000256" key="2">
    <source>
        <dbReference type="ARBA" id="ARBA00023136"/>
    </source>
</evidence>
<feature type="signal peptide" evidence="3">
    <location>
        <begin position="1"/>
        <end position="26"/>
    </location>
</feature>
<proteinExistence type="predicted"/>
<dbReference type="AlphaFoldDB" id="A0A975H3C2"/>
<protein>
    <submittedName>
        <fullName evidence="5">Glycine zipper 2TM domain-containing protein</fullName>
    </submittedName>
</protein>
<name>A0A975H3C2_9BURK</name>
<dbReference type="GO" id="GO:0019867">
    <property type="term" value="C:outer membrane"/>
    <property type="evidence" value="ECO:0007669"/>
    <property type="project" value="InterPro"/>
</dbReference>
<evidence type="ECO:0000256" key="1">
    <source>
        <dbReference type="ARBA" id="ARBA00004370"/>
    </source>
</evidence>
<dbReference type="InterPro" id="IPR051407">
    <property type="entry name" value="Bact_OM_lipoprot/Surf_antigen"/>
</dbReference>
<evidence type="ECO:0000313" key="6">
    <source>
        <dbReference type="Proteomes" id="UP000663903"/>
    </source>
</evidence>
<keyword evidence="6" id="KW-1185">Reference proteome</keyword>
<accession>A0A975H3C2</accession>
<gene>
    <name evidence="5" type="ORF">J1M35_01770</name>
</gene>
<dbReference type="Pfam" id="PF05433">
    <property type="entry name" value="Rick_17kDa_Anti"/>
    <property type="match status" value="1"/>
</dbReference>
<evidence type="ECO:0000313" key="5">
    <source>
        <dbReference type="EMBL" id="QTD45679.1"/>
    </source>
</evidence>
<dbReference type="Proteomes" id="UP000663903">
    <property type="component" value="Chromosome"/>
</dbReference>
<evidence type="ECO:0000259" key="4">
    <source>
        <dbReference type="Pfam" id="PF05433"/>
    </source>
</evidence>
<organism evidence="5 6">
    <name type="scientific">Ottowia testudinis</name>
    <dbReference type="NCBI Taxonomy" id="2816950"/>
    <lineage>
        <taxon>Bacteria</taxon>
        <taxon>Pseudomonadati</taxon>
        <taxon>Pseudomonadota</taxon>
        <taxon>Betaproteobacteria</taxon>
        <taxon>Burkholderiales</taxon>
        <taxon>Comamonadaceae</taxon>
        <taxon>Ottowia</taxon>
    </lineage>
</organism>
<feature type="chain" id="PRO_5037745043" evidence="3">
    <location>
        <begin position="27"/>
        <end position="284"/>
    </location>
</feature>
<dbReference type="RefSeq" id="WP_208009427.1">
    <property type="nucleotide sequence ID" value="NZ_CP071796.1"/>
</dbReference>
<dbReference type="InterPro" id="IPR008816">
    <property type="entry name" value="Gly_zipper_2TM_dom"/>
</dbReference>
<dbReference type="PANTHER" id="PTHR35603:SF2">
    <property type="entry name" value="OUTER MEMBRANE LIPOPROTEIN"/>
    <property type="match status" value="1"/>
</dbReference>
<keyword evidence="3" id="KW-0732">Signal</keyword>
<comment type="subcellular location">
    <subcellularLocation>
        <location evidence="1">Membrane</location>
    </subcellularLocation>
</comment>
<dbReference type="EMBL" id="CP071796">
    <property type="protein sequence ID" value="QTD45679.1"/>
    <property type="molecule type" value="Genomic_DNA"/>
</dbReference>
<dbReference type="PANTHER" id="PTHR35603">
    <property type="match status" value="1"/>
</dbReference>
<feature type="domain" description="Glycine zipper 2TM" evidence="4">
    <location>
        <begin position="63"/>
        <end position="102"/>
    </location>
</feature>
<dbReference type="KEGG" id="otd:J1M35_01770"/>
<keyword evidence="2" id="KW-0472">Membrane</keyword>
<sequence length="284" mass="28792">MSKSFVVNRAALALSVGVLAAGAAGAQTMVNARVLSSTPVWEQVPVPDCGGAYPGAMRPSGPGTAVGALVGGLLGSQLGRGSGHIAGAILGTVGGAMLGNAAEAQAGYPGACGTRYENRVTGYDVSYEVAGRPYRTRMPQDPGAWVQVPAPEQGYGAYGAAPGVQTYPVNPSPMAGYPLPAYPAAGELSAPPEYGGYQATYPPRYSNPYPYPGPYPAPGYSQAYPPVHAQPVYPPQVVYPAAPVYVRPAPMYAAPVGVNLSIGGIIGGRGHRRGGWGVGVGSGF</sequence>
<reference evidence="5" key="1">
    <citation type="submission" date="2021-03" db="EMBL/GenBank/DDBJ databases">
        <title>Ottowia sp. 27C isolated from the cloaca of a Giant Asian pond turtle (Heosemys grandis).</title>
        <authorList>
            <person name="Spergser J."/>
            <person name="Busse H.-J."/>
        </authorList>
    </citation>
    <scope>NUCLEOTIDE SEQUENCE</scope>
    <source>
        <strain evidence="5">27C</strain>
    </source>
</reference>